<reference evidence="4 5" key="1">
    <citation type="journal article" date="2024" name="Commun. Biol.">
        <title>Comparative genomic analysis of thermophilic fungi reveals convergent evolutionary adaptations and gene losses.</title>
        <authorList>
            <person name="Steindorff A.S."/>
            <person name="Aguilar-Pontes M.V."/>
            <person name="Robinson A.J."/>
            <person name="Andreopoulos B."/>
            <person name="LaButti K."/>
            <person name="Kuo A."/>
            <person name="Mondo S."/>
            <person name="Riley R."/>
            <person name="Otillar R."/>
            <person name="Haridas S."/>
            <person name="Lipzen A."/>
            <person name="Grimwood J."/>
            <person name="Schmutz J."/>
            <person name="Clum A."/>
            <person name="Reid I.D."/>
            <person name="Moisan M.C."/>
            <person name="Butler G."/>
            <person name="Nguyen T.T.M."/>
            <person name="Dewar K."/>
            <person name="Conant G."/>
            <person name="Drula E."/>
            <person name="Henrissat B."/>
            <person name="Hansel C."/>
            <person name="Singer S."/>
            <person name="Hutchinson M.I."/>
            <person name="de Vries R.P."/>
            <person name="Natvig D.O."/>
            <person name="Powell A.J."/>
            <person name="Tsang A."/>
            <person name="Grigoriev I.V."/>
        </authorList>
    </citation>
    <scope>NUCLEOTIDE SEQUENCE [LARGE SCALE GENOMIC DNA]</scope>
    <source>
        <strain evidence="4 5">CBS 494.80</strain>
    </source>
</reference>
<dbReference type="InterPro" id="IPR036291">
    <property type="entry name" value="NAD(P)-bd_dom_sf"/>
</dbReference>
<evidence type="ECO:0000256" key="1">
    <source>
        <dbReference type="ARBA" id="ARBA00006484"/>
    </source>
</evidence>
<dbReference type="Proteomes" id="UP001595075">
    <property type="component" value="Unassembled WGS sequence"/>
</dbReference>
<keyword evidence="3" id="KW-0560">Oxidoreductase</keyword>
<dbReference type="InterPro" id="IPR020904">
    <property type="entry name" value="Sc_DH/Rdtase_CS"/>
</dbReference>
<gene>
    <name evidence="4" type="ORF">VTL71DRAFT_3227</name>
</gene>
<comment type="caution">
    <text evidence="4">The sequence shown here is derived from an EMBL/GenBank/DDBJ whole genome shotgun (WGS) entry which is preliminary data.</text>
</comment>
<evidence type="ECO:0000313" key="4">
    <source>
        <dbReference type="EMBL" id="KAL2065557.1"/>
    </source>
</evidence>
<accession>A0ABR4C6J6</accession>
<dbReference type="PRINTS" id="PR00081">
    <property type="entry name" value="GDHRDH"/>
</dbReference>
<comment type="similarity">
    <text evidence="1">Belongs to the short-chain dehydrogenases/reductases (SDR) family.</text>
</comment>
<name>A0ABR4C6J6_9HELO</name>
<organism evidence="4 5">
    <name type="scientific">Oculimacula yallundae</name>
    <dbReference type="NCBI Taxonomy" id="86028"/>
    <lineage>
        <taxon>Eukaryota</taxon>
        <taxon>Fungi</taxon>
        <taxon>Dikarya</taxon>
        <taxon>Ascomycota</taxon>
        <taxon>Pezizomycotina</taxon>
        <taxon>Leotiomycetes</taxon>
        <taxon>Helotiales</taxon>
        <taxon>Ploettnerulaceae</taxon>
        <taxon>Oculimacula</taxon>
    </lineage>
</organism>
<protein>
    <submittedName>
        <fullName evidence="4">Uncharacterized protein</fullName>
    </submittedName>
</protein>
<evidence type="ECO:0000313" key="5">
    <source>
        <dbReference type="Proteomes" id="UP001595075"/>
    </source>
</evidence>
<proteinExistence type="inferred from homology"/>
<sequence>MGNTTVLITGANRGIGKGLLEIYLARPSHTVIAAVRDLSTATPLESLPKGKDSALIIVKIDSASETDPAAAIEILKTQHSISALDIVIANAGIAKAAPCPVSSIPVAEIHDHLQVNGIGPIVLFQAVFPLLGKGAKFIYTSSAMATISAMELRPFPLSAYGASKAFGNYFTRKIHFENENLIAFSVDPGFVQTDMGNRGAKAAGLEKAYTPTNECAEGFVKQIDEATREKTSGHFAGWNGEDFPW</sequence>
<dbReference type="PANTHER" id="PTHR43544">
    <property type="entry name" value="SHORT-CHAIN DEHYDROGENASE/REDUCTASE"/>
    <property type="match status" value="1"/>
</dbReference>
<dbReference type="PANTHER" id="PTHR43544:SF7">
    <property type="entry name" value="NADB-LER2"/>
    <property type="match status" value="1"/>
</dbReference>
<keyword evidence="2" id="KW-0521">NADP</keyword>
<dbReference type="EMBL" id="JAZHXI010000012">
    <property type="protein sequence ID" value="KAL2065557.1"/>
    <property type="molecule type" value="Genomic_DNA"/>
</dbReference>
<dbReference type="SUPFAM" id="SSF51735">
    <property type="entry name" value="NAD(P)-binding Rossmann-fold domains"/>
    <property type="match status" value="1"/>
</dbReference>
<evidence type="ECO:0000256" key="2">
    <source>
        <dbReference type="ARBA" id="ARBA00022857"/>
    </source>
</evidence>
<keyword evidence="5" id="KW-1185">Reference proteome</keyword>
<dbReference type="PROSITE" id="PS00061">
    <property type="entry name" value="ADH_SHORT"/>
    <property type="match status" value="1"/>
</dbReference>
<dbReference type="Gene3D" id="3.40.50.720">
    <property type="entry name" value="NAD(P)-binding Rossmann-like Domain"/>
    <property type="match status" value="1"/>
</dbReference>
<evidence type="ECO:0000256" key="3">
    <source>
        <dbReference type="ARBA" id="ARBA00023002"/>
    </source>
</evidence>
<dbReference type="Pfam" id="PF00106">
    <property type="entry name" value="adh_short"/>
    <property type="match status" value="1"/>
</dbReference>
<dbReference type="CDD" id="cd05325">
    <property type="entry name" value="carb_red_sniffer_like_SDR_c"/>
    <property type="match status" value="1"/>
</dbReference>
<dbReference type="InterPro" id="IPR002347">
    <property type="entry name" value="SDR_fam"/>
</dbReference>
<dbReference type="InterPro" id="IPR051468">
    <property type="entry name" value="Fungal_SecMetab_SDRs"/>
</dbReference>